<feature type="compositionally biased region" description="Low complexity" evidence="1">
    <location>
        <begin position="88"/>
        <end position="101"/>
    </location>
</feature>
<evidence type="ECO:0000313" key="2">
    <source>
        <dbReference type="EMBL" id="MED6154932.1"/>
    </source>
</evidence>
<gene>
    <name evidence="2" type="ORF">PIB30_001074</name>
</gene>
<keyword evidence="3" id="KW-1185">Reference proteome</keyword>
<reference evidence="2 3" key="1">
    <citation type="journal article" date="2023" name="Plants (Basel)">
        <title>Bridging the Gap: Combining Genomics and Transcriptomics Approaches to Understand Stylosanthes scabra, an Orphan Legume from the Brazilian Caatinga.</title>
        <authorList>
            <person name="Ferreira-Neto J.R.C."/>
            <person name="da Silva M.D."/>
            <person name="Binneck E."/>
            <person name="de Melo N.F."/>
            <person name="da Silva R.H."/>
            <person name="de Melo A.L.T.M."/>
            <person name="Pandolfi V."/>
            <person name="Bustamante F.O."/>
            <person name="Brasileiro-Vidal A.C."/>
            <person name="Benko-Iseppon A.M."/>
        </authorList>
    </citation>
    <scope>NUCLEOTIDE SEQUENCE [LARGE SCALE GENOMIC DNA]</scope>
    <source>
        <tissue evidence="2">Leaves</tissue>
    </source>
</reference>
<proteinExistence type="predicted"/>
<dbReference type="Proteomes" id="UP001341840">
    <property type="component" value="Unassembled WGS sequence"/>
</dbReference>
<protein>
    <submittedName>
        <fullName evidence="2">Uncharacterized protein</fullName>
    </submittedName>
</protein>
<dbReference type="EMBL" id="JASCZI010120831">
    <property type="protein sequence ID" value="MED6154932.1"/>
    <property type="molecule type" value="Genomic_DNA"/>
</dbReference>
<comment type="caution">
    <text evidence="2">The sequence shown here is derived from an EMBL/GenBank/DDBJ whole genome shotgun (WGS) entry which is preliminary data.</text>
</comment>
<feature type="region of interest" description="Disordered" evidence="1">
    <location>
        <begin position="80"/>
        <end position="107"/>
    </location>
</feature>
<accession>A0ABU6U2Q9</accession>
<name>A0ABU6U2Q9_9FABA</name>
<organism evidence="2 3">
    <name type="scientific">Stylosanthes scabra</name>
    <dbReference type="NCBI Taxonomy" id="79078"/>
    <lineage>
        <taxon>Eukaryota</taxon>
        <taxon>Viridiplantae</taxon>
        <taxon>Streptophyta</taxon>
        <taxon>Embryophyta</taxon>
        <taxon>Tracheophyta</taxon>
        <taxon>Spermatophyta</taxon>
        <taxon>Magnoliopsida</taxon>
        <taxon>eudicotyledons</taxon>
        <taxon>Gunneridae</taxon>
        <taxon>Pentapetalae</taxon>
        <taxon>rosids</taxon>
        <taxon>fabids</taxon>
        <taxon>Fabales</taxon>
        <taxon>Fabaceae</taxon>
        <taxon>Papilionoideae</taxon>
        <taxon>50 kb inversion clade</taxon>
        <taxon>dalbergioids sensu lato</taxon>
        <taxon>Dalbergieae</taxon>
        <taxon>Pterocarpus clade</taxon>
        <taxon>Stylosanthes</taxon>
    </lineage>
</organism>
<evidence type="ECO:0000313" key="3">
    <source>
        <dbReference type="Proteomes" id="UP001341840"/>
    </source>
</evidence>
<sequence length="134" mass="14443">MLGGVYHGPNNSRTIVEFGSVNVFTFTNPSGAEQNNNGGFGLFPRRHRYLYGDGEAPSTVSLFDFSLKLAPSTIFVSNQQQRRAPIAPKTTTLPSSSATASSDDKGVVPSCTVAPFSFPLFSSPRQIPIVQECR</sequence>
<evidence type="ECO:0000256" key="1">
    <source>
        <dbReference type="SAM" id="MobiDB-lite"/>
    </source>
</evidence>